<dbReference type="EnsemblMetazoa" id="CJA35088.1">
    <property type="protein sequence ID" value="CJA35088.1"/>
    <property type="gene ID" value="WBGene00210935"/>
</dbReference>
<evidence type="ECO:0000313" key="3">
    <source>
        <dbReference type="Proteomes" id="UP000005237"/>
    </source>
</evidence>
<keyword evidence="3" id="KW-1185">Reference proteome</keyword>
<feature type="compositionally biased region" description="Low complexity" evidence="1">
    <location>
        <begin position="249"/>
        <end position="263"/>
    </location>
</feature>
<proteinExistence type="predicted"/>
<dbReference type="Proteomes" id="UP000005237">
    <property type="component" value="Unassembled WGS sequence"/>
</dbReference>
<reference evidence="3" key="1">
    <citation type="submission" date="2010-08" db="EMBL/GenBank/DDBJ databases">
        <authorList>
            <consortium name="Caenorhabditis japonica Sequencing Consortium"/>
            <person name="Wilson R.K."/>
        </authorList>
    </citation>
    <scope>NUCLEOTIDE SEQUENCE [LARGE SCALE GENOMIC DNA]</scope>
    <source>
        <strain evidence="3">DF5081</strain>
    </source>
</reference>
<accession>A0A8R1IMC5</accession>
<feature type="region of interest" description="Disordered" evidence="1">
    <location>
        <begin position="1"/>
        <end position="108"/>
    </location>
</feature>
<protein>
    <submittedName>
        <fullName evidence="2">Uncharacterized protein</fullName>
    </submittedName>
</protein>
<name>A0A8R1IMC5_CAEJA</name>
<sequence>MASSTTKSHPHHENLANWSSKTIWQKKKLPDTSNRQKRQRKITRIDSHTPFNVRTPCKQPIGPEDGIRDQVWLGQATSRSRRKETERGGNTSRGNLLGPRSSAEARGPPILLHTGASRVRHHISTGHAVHLFPTNTHNRAILNKHHVPSKLRTGDVLIVTRLRRLPNAGPDSNAEADIPLRKTTILANFDEFRIPMVTTLICFDPDTRFCGWKYTSPWFTLEKPSRQIATTTPVLTPISSSLRRRKSTTARTSTTSGIQSQSTFPSASAAATRYSGNGPQHVF</sequence>
<reference evidence="2" key="2">
    <citation type="submission" date="2022-06" db="UniProtKB">
        <authorList>
            <consortium name="EnsemblMetazoa"/>
        </authorList>
    </citation>
    <scope>IDENTIFICATION</scope>
    <source>
        <strain evidence="2">DF5081</strain>
    </source>
</reference>
<organism evidence="2 3">
    <name type="scientific">Caenorhabditis japonica</name>
    <dbReference type="NCBI Taxonomy" id="281687"/>
    <lineage>
        <taxon>Eukaryota</taxon>
        <taxon>Metazoa</taxon>
        <taxon>Ecdysozoa</taxon>
        <taxon>Nematoda</taxon>
        <taxon>Chromadorea</taxon>
        <taxon>Rhabditida</taxon>
        <taxon>Rhabditina</taxon>
        <taxon>Rhabditomorpha</taxon>
        <taxon>Rhabditoidea</taxon>
        <taxon>Rhabditidae</taxon>
        <taxon>Peloderinae</taxon>
        <taxon>Caenorhabditis</taxon>
    </lineage>
</organism>
<feature type="compositionally biased region" description="Polar residues" evidence="1">
    <location>
        <begin position="274"/>
        <end position="283"/>
    </location>
</feature>
<evidence type="ECO:0000313" key="2">
    <source>
        <dbReference type="EnsemblMetazoa" id="CJA35088.1"/>
    </source>
</evidence>
<dbReference type="AlphaFoldDB" id="A0A8R1IMC5"/>
<evidence type="ECO:0000256" key="1">
    <source>
        <dbReference type="SAM" id="MobiDB-lite"/>
    </source>
</evidence>
<feature type="region of interest" description="Disordered" evidence="1">
    <location>
        <begin position="240"/>
        <end position="283"/>
    </location>
</feature>